<evidence type="ECO:0000313" key="5">
    <source>
        <dbReference type="Proteomes" id="UP000199092"/>
    </source>
</evidence>
<dbReference type="Gene3D" id="1.10.10.10">
    <property type="entry name" value="Winged helix-like DNA-binding domain superfamily/Winged helix DNA-binding domain"/>
    <property type="match status" value="1"/>
</dbReference>
<dbReference type="STRING" id="546871.SAMN04488543_3757"/>
<evidence type="ECO:0000313" key="4">
    <source>
        <dbReference type="EMBL" id="SDT32711.1"/>
    </source>
</evidence>
<keyword evidence="5" id="KW-1185">Reference proteome</keyword>
<gene>
    <name evidence="4" type="ORF">SAMN04488543_3757</name>
</gene>
<dbReference type="SUPFAM" id="SSF55781">
    <property type="entry name" value="GAF domain-like"/>
    <property type="match status" value="1"/>
</dbReference>
<sequence length="250" mass="26760">MDEPDQAHVLQQLARVVAAAEPDAPLSLRLCAACTSILGLQGGAVTLAYEDPGRTTLCVTDERAAQVEDLQEILGEGPSYAAARENRMVAVTVDGEPDPRWPLFTAAVQQALGGPCTVVAVPISPGDRPIGVATFYRRRVDTSLPLPGPTVRLLVDAVGVALTQTDAEDDVLQQQAGSWVDRARINQAVGMVMAQLRMRPDDALALLRAHAYAHQASLGQIAGEVVERRLDFKGGDAERPAERPDGREER</sequence>
<organism evidence="4 5">
    <name type="scientific">Friedmanniella luteola</name>
    <dbReference type="NCBI Taxonomy" id="546871"/>
    <lineage>
        <taxon>Bacteria</taxon>
        <taxon>Bacillati</taxon>
        <taxon>Actinomycetota</taxon>
        <taxon>Actinomycetes</taxon>
        <taxon>Propionibacteriales</taxon>
        <taxon>Nocardioidaceae</taxon>
        <taxon>Friedmanniella</taxon>
    </lineage>
</organism>
<dbReference type="PROSITE" id="PS50921">
    <property type="entry name" value="ANTAR"/>
    <property type="match status" value="1"/>
</dbReference>
<reference evidence="4 5" key="1">
    <citation type="submission" date="2016-10" db="EMBL/GenBank/DDBJ databases">
        <authorList>
            <person name="de Groot N.N."/>
        </authorList>
    </citation>
    <scope>NUCLEOTIDE SEQUENCE [LARGE SCALE GENOMIC DNA]</scope>
    <source>
        <strain evidence="4 5">DSM 21741</strain>
    </source>
</reference>
<evidence type="ECO:0000256" key="1">
    <source>
        <dbReference type="ARBA" id="ARBA00023015"/>
    </source>
</evidence>
<dbReference type="InterPro" id="IPR036388">
    <property type="entry name" value="WH-like_DNA-bd_sf"/>
</dbReference>
<dbReference type="Pfam" id="PF03861">
    <property type="entry name" value="ANTAR"/>
    <property type="match status" value="1"/>
</dbReference>
<dbReference type="EMBL" id="LT629749">
    <property type="protein sequence ID" value="SDT32711.1"/>
    <property type="molecule type" value="Genomic_DNA"/>
</dbReference>
<dbReference type="SMART" id="SM01012">
    <property type="entry name" value="ANTAR"/>
    <property type="match status" value="1"/>
</dbReference>
<dbReference type="OrthoDB" id="7466251at2"/>
<name>A0A1H1ZG08_9ACTN</name>
<dbReference type="AlphaFoldDB" id="A0A1H1ZG08"/>
<keyword evidence="2" id="KW-0804">Transcription</keyword>
<feature type="domain" description="ANTAR" evidence="3">
    <location>
        <begin position="165"/>
        <end position="226"/>
    </location>
</feature>
<evidence type="ECO:0000259" key="3">
    <source>
        <dbReference type="PROSITE" id="PS50921"/>
    </source>
</evidence>
<dbReference type="RefSeq" id="WP_091414777.1">
    <property type="nucleotide sequence ID" value="NZ_LT629749.1"/>
</dbReference>
<evidence type="ECO:0000256" key="2">
    <source>
        <dbReference type="ARBA" id="ARBA00023163"/>
    </source>
</evidence>
<dbReference type="InterPro" id="IPR005561">
    <property type="entry name" value="ANTAR"/>
</dbReference>
<accession>A0A1H1ZG08</accession>
<dbReference type="InterPro" id="IPR029016">
    <property type="entry name" value="GAF-like_dom_sf"/>
</dbReference>
<protein>
    <submittedName>
        <fullName evidence="4">ANTAR domain-containing protein</fullName>
    </submittedName>
</protein>
<proteinExistence type="predicted"/>
<dbReference type="Gene3D" id="3.30.450.40">
    <property type="match status" value="1"/>
</dbReference>
<dbReference type="Proteomes" id="UP000199092">
    <property type="component" value="Chromosome I"/>
</dbReference>
<keyword evidence="1" id="KW-0805">Transcription regulation</keyword>
<dbReference type="GO" id="GO:0003723">
    <property type="term" value="F:RNA binding"/>
    <property type="evidence" value="ECO:0007669"/>
    <property type="project" value="InterPro"/>
</dbReference>